<accession>A0A2H1V4T5</accession>
<gene>
    <name evidence="1" type="ORF">SFRICE_010426</name>
</gene>
<organism evidence="1">
    <name type="scientific">Spodoptera frugiperda</name>
    <name type="common">Fall armyworm</name>
    <dbReference type="NCBI Taxonomy" id="7108"/>
    <lineage>
        <taxon>Eukaryota</taxon>
        <taxon>Metazoa</taxon>
        <taxon>Ecdysozoa</taxon>
        <taxon>Arthropoda</taxon>
        <taxon>Hexapoda</taxon>
        <taxon>Insecta</taxon>
        <taxon>Pterygota</taxon>
        <taxon>Neoptera</taxon>
        <taxon>Endopterygota</taxon>
        <taxon>Lepidoptera</taxon>
        <taxon>Glossata</taxon>
        <taxon>Ditrysia</taxon>
        <taxon>Noctuoidea</taxon>
        <taxon>Noctuidae</taxon>
        <taxon>Amphipyrinae</taxon>
        <taxon>Spodoptera</taxon>
    </lineage>
</organism>
<dbReference type="Pfam" id="PF10168">
    <property type="entry name" value="Nup88"/>
    <property type="match status" value="1"/>
</dbReference>
<reference evidence="1" key="1">
    <citation type="submission" date="2016-07" db="EMBL/GenBank/DDBJ databases">
        <authorList>
            <person name="Bretaudeau A."/>
        </authorList>
    </citation>
    <scope>NUCLEOTIDE SEQUENCE</scope>
    <source>
        <strain evidence="1">Rice</strain>
        <tissue evidence="1">Whole body</tissue>
    </source>
</reference>
<sequence>MDSRLYESKLPNHKIFKDLKECMSENPSGKLRNLIELKDDVFYVWNTKENCLLSLNLKHLEEHGDETPYQSCSDYPQVACPRHIGSLSKAIAVGYPKEVSWDRVGRSGAFTLPLDIYTNKSKMASCKTYIAVST</sequence>
<dbReference type="InterPro" id="IPR019321">
    <property type="entry name" value="Nucleoporin_Nup88"/>
</dbReference>
<protein>
    <submittedName>
        <fullName evidence="1">SFRICE_010426</fullName>
    </submittedName>
</protein>
<dbReference type="AlphaFoldDB" id="A0A2H1V4T5"/>
<dbReference type="EMBL" id="ODYU01000679">
    <property type="protein sequence ID" value="SOQ35865.1"/>
    <property type="molecule type" value="Genomic_DNA"/>
</dbReference>
<proteinExistence type="predicted"/>
<name>A0A2H1V4T5_SPOFR</name>
<evidence type="ECO:0000313" key="1">
    <source>
        <dbReference type="EMBL" id="SOQ35865.1"/>
    </source>
</evidence>